<proteinExistence type="predicted"/>
<reference evidence="3" key="1">
    <citation type="submission" date="2020-07" db="EMBL/GenBank/DDBJ databases">
        <title>Clarias magur genome sequencing, assembly and annotation.</title>
        <authorList>
            <person name="Kushwaha B."/>
            <person name="Kumar R."/>
            <person name="Das P."/>
            <person name="Joshi C.G."/>
            <person name="Kumar D."/>
            <person name="Nagpure N.S."/>
            <person name="Pandey M."/>
            <person name="Agarwal S."/>
            <person name="Srivastava S."/>
            <person name="Singh M."/>
            <person name="Sahoo L."/>
            <person name="Jayasankar P."/>
            <person name="Meher P.K."/>
            <person name="Koringa P.G."/>
            <person name="Iquebal M.A."/>
            <person name="Das S.P."/>
            <person name="Bit A."/>
            <person name="Patnaik S."/>
            <person name="Patel N."/>
            <person name="Shah T.M."/>
            <person name="Hinsu A."/>
            <person name="Jena J.K."/>
        </authorList>
    </citation>
    <scope>NUCLEOTIDE SEQUENCE</scope>
    <source>
        <strain evidence="3">CIFAMagur01</strain>
        <tissue evidence="3">Testis</tissue>
    </source>
</reference>
<dbReference type="Proteomes" id="UP000727407">
    <property type="component" value="Unassembled WGS sequence"/>
</dbReference>
<dbReference type="OrthoDB" id="8906012at2759"/>
<accession>A0A8J4UU95</accession>
<evidence type="ECO:0000256" key="1">
    <source>
        <dbReference type="SAM" id="Coils"/>
    </source>
</evidence>
<gene>
    <name evidence="3" type="ORF">DAT39_002486</name>
</gene>
<sequence length="155" mass="17696">MKYLPVVMVLVVAFTLGLLGLIHTRRNVERQLTKTSYFESVKHRVTVDVLKEFKANIVEANSRIDRTKKEIVDLTASIETAQVSADEKKTELNTCTEELLQLKTASDAIETERNRTVTEFLQLRGSFTERTTNIKILAEKRSRMCDYIIKSSVEG</sequence>
<keyword evidence="2" id="KW-1133">Transmembrane helix</keyword>
<name>A0A8J4UU95_CLAMG</name>
<keyword evidence="2" id="KW-0472">Membrane</keyword>
<feature type="coiled-coil region" evidence="1">
    <location>
        <begin position="50"/>
        <end position="105"/>
    </location>
</feature>
<dbReference type="AlphaFoldDB" id="A0A8J4UU95"/>
<dbReference type="EMBL" id="QNUK01000019">
    <property type="protein sequence ID" value="KAF5907707.1"/>
    <property type="molecule type" value="Genomic_DNA"/>
</dbReference>
<keyword evidence="2" id="KW-0812">Transmembrane</keyword>
<feature type="transmembrane region" description="Helical" evidence="2">
    <location>
        <begin position="6"/>
        <end position="24"/>
    </location>
</feature>
<feature type="non-terminal residue" evidence="3">
    <location>
        <position position="155"/>
    </location>
</feature>
<keyword evidence="4" id="KW-1185">Reference proteome</keyword>
<comment type="caution">
    <text evidence="3">The sequence shown here is derived from an EMBL/GenBank/DDBJ whole genome shotgun (WGS) entry which is preliminary data.</text>
</comment>
<organism evidence="3 4">
    <name type="scientific">Clarias magur</name>
    <name type="common">Asian catfish</name>
    <name type="synonym">Macropteronotus magur</name>
    <dbReference type="NCBI Taxonomy" id="1594786"/>
    <lineage>
        <taxon>Eukaryota</taxon>
        <taxon>Metazoa</taxon>
        <taxon>Chordata</taxon>
        <taxon>Craniata</taxon>
        <taxon>Vertebrata</taxon>
        <taxon>Euteleostomi</taxon>
        <taxon>Actinopterygii</taxon>
        <taxon>Neopterygii</taxon>
        <taxon>Teleostei</taxon>
        <taxon>Ostariophysi</taxon>
        <taxon>Siluriformes</taxon>
        <taxon>Clariidae</taxon>
        <taxon>Clarias</taxon>
    </lineage>
</organism>
<evidence type="ECO:0000313" key="4">
    <source>
        <dbReference type="Proteomes" id="UP000727407"/>
    </source>
</evidence>
<evidence type="ECO:0000313" key="3">
    <source>
        <dbReference type="EMBL" id="KAF5907707.1"/>
    </source>
</evidence>
<evidence type="ECO:0000256" key="2">
    <source>
        <dbReference type="SAM" id="Phobius"/>
    </source>
</evidence>
<keyword evidence="1" id="KW-0175">Coiled coil</keyword>
<protein>
    <submittedName>
        <fullName evidence="3">Nucleoprotein TPR-like</fullName>
    </submittedName>
</protein>